<reference evidence="2 3" key="1">
    <citation type="journal article" date="2015" name="Int. J. Syst. Evol. Microbiol.">
        <title>Sporolactobacillus shoreae sp. nov. and Sporolactobacillus spathodeae sp. nov., two spore-forming lactic acid bacteria isolated from tree barks in Thailand.</title>
        <authorList>
            <person name="Thamacharoensuk T."/>
            <person name="Kitahara M."/>
            <person name="Ohkuma M."/>
            <person name="Thongchul N."/>
            <person name="Tanasupawat S."/>
        </authorList>
    </citation>
    <scope>NUCLEOTIDE SEQUENCE [LARGE SCALE GENOMIC DNA]</scope>
    <source>
        <strain evidence="2 3">BK92</strain>
    </source>
</reference>
<keyword evidence="3" id="KW-1185">Reference proteome</keyword>
<dbReference type="EMBL" id="SRJD01000026">
    <property type="protein sequence ID" value="TGA96334.1"/>
    <property type="molecule type" value="Genomic_DNA"/>
</dbReference>
<dbReference type="NCBIfam" id="NF047389">
    <property type="entry name" value="ATPase_Sll1717"/>
    <property type="match status" value="1"/>
</dbReference>
<feature type="domain" description="S1 motif" evidence="1">
    <location>
        <begin position="533"/>
        <end position="606"/>
    </location>
</feature>
<dbReference type="RefSeq" id="WP_135349773.1">
    <property type="nucleotide sequence ID" value="NZ_SRJD01000026.1"/>
</dbReference>
<sequence length="606" mass="71059">MQAVRIKDIYAGKPDAKDEVNTEGYDKFIESFVIPDNFNIDDLLQGNYCFITGYKGTGKTALLYYLDNSLKKIDSSTCSSFIFFKDDYTDMQRKDMDRLSKRLVSSISFGNDVVLDGQDFEYIWRWLFYQRIWEDNSEYGGNLFIQDDNWNKFDRIISRITTKSGKGKLLIPKHMKFSIPFSNTTNGVTVSPELDLSFSSARSFDTKEYRAFTSIIDELDHIFPNLIRSDIPYYIFVDELEAYYGELSVFKRDLKIIRDLIFTVKKLNTFITKYFQTKTKIICSVRLEILNAINRFIISKELNKVTSGFEVPLVWDYANTNSFEHPILKILLKRIDIAEQAFGNKLTYKELIRKWFPESVNHIDPANYILNNSWFKPRDIVRLISSAKSGIHSSDTAFKQATFEVLRKKYSLDSWNEVKEEMRALYTSEEIEDIISCIKGFKSIFSFSEIKYRVERYFSRTILGEKLEVVLRDLYRLGIIGNYMRSPKSYRWQHKGDQDLIISDEWSMMIHMALQNGISTRSYKTIDNRPQIDEIYQVTVIRIVPNYIIVRFQNNGSIFKGVINISNLSKEYVDDIYSFTTVGAKHNAKILYFSEEYQNWNMSLII</sequence>
<dbReference type="Gene3D" id="2.40.50.140">
    <property type="entry name" value="Nucleic acid-binding proteins"/>
    <property type="match status" value="1"/>
</dbReference>
<proteinExistence type="predicted"/>
<gene>
    <name evidence="2" type="ORF">E4665_15835</name>
</gene>
<dbReference type="Proteomes" id="UP000298347">
    <property type="component" value="Unassembled WGS sequence"/>
</dbReference>
<dbReference type="OrthoDB" id="9179688at2"/>
<dbReference type="PROSITE" id="PS50126">
    <property type="entry name" value="S1"/>
    <property type="match status" value="1"/>
</dbReference>
<dbReference type="SUPFAM" id="SSF50249">
    <property type="entry name" value="Nucleic acid-binding proteins"/>
    <property type="match status" value="1"/>
</dbReference>
<name>A0A4Z0GHX6_9BACL</name>
<dbReference type="GO" id="GO:0003676">
    <property type="term" value="F:nucleic acid binding"/>
    <property type="evidence" value="ECO:0007669"/>
    <property type="project" value="InterPro"/>
</dbReference>
<evidence type="ECO:0000259" key="1">
    <source>
        <dbReference type="PROSITE" id="PS50126"/>
    </source>
</evidence>
<evidence type="ECO:0000313" key="3">
    <source>
        <dbReference type="Proteomes" id="UP000298347"/>
    </source>
</evidence>
<comment type="caution">
    <text evidence="2">The sequence shown here is derived from an EMBL/GenBank/DDBJ whole genome shotgun (WGS) entry which is preliminary data.</text>
</comment>
<organism evidence="2 3">
    <name type="scientific">Sporolactobacillus shoreae</name>
    <dbReference type="NCBI Taxonomy" id="1465501"/>
    <lineage>
        <taxon>Bacteria</taxon>
        <taxon>Bacillati</taxon>
        <taxon>Bacillota</taxon>
        <taxon>Bacilli</taxon>
        <taxon>Bacillales</taxon>
        <taxon>Sporolactobacillaceae</taxon>
        <taxon>Sporolactobacillus</taxon>
    </lineage>
</organism>
<evidence type="ECO:0000313" key="2">
    <source>
        <dbReference type="EMBL" id="TGA96334.1"/>
    </source>
</evidence>
<dbReference type="InterPro" id="IPR012340">
    <property type="entry name" value="NA-bd_OB-fold"/>
</dbReference>
<protein>
    <recommendedName>
        <fullName evidence="1">S1 motif domain-containing protein</fullName>
    </recommendedName>
</protein>
<accession>A0A4Z0GHX6</accession>
<dbReference type="InterPro" id="IPR059206">
    <property type="entry name" value="Sll1717-like"/>
</dbReference>
<dbReference type="InterPro" id="IPR003029">
    <property type="entry name" value="S1_domain"/>
</dbReference>
<dbReference type="AlphaFoldDB" id="A0A4Z0GHX6"/>